<dbReference type="Gene3D" id="3.40.50.2300">
    <property type="match status" value="1"/>
</dbReference>
<accession>A0A3B0VI26</accession>
<protein>
    <recommendedName>
        <fullName evidence="2">Response regulatory domain-containing protein</fullName>
    </recommendedName>
</protein>
<feature type="domain" description="Response regulatory" evidence="2">
    <location>
        <begin position="3"/>
        <end position="121"/>
    </location>
</feature>
<evidence type="ECO:0000259" key="2">
    <source>
        <dbReference type="PROSITE" id="PS50110"/>
    </source>
</evidence>
<name>A0A3B0VI26_9ZZZZ</name>
<dbReference type="SUPFAM" id="SSF52172">
    <property type="entry name" value="CheY-like"/>
    <property type="match status" value="1"/>
</dbReference>
<dbReference type="PANTHER" id="PTHR44591:SF23">
    <property type="entry name" value="CHEY SUBFAMILY"/>
    <property type="match status" value="1"/>
</dbReference>
<proteinExistence type="predicted"/>
<dbReference type="PROSITE" id="PS50110">
    <property type="entry name" value="RESPONSE_REGULATORY"/>
    <property type="match status" value="1"/>
</dbReference>
<keyword evidence="1" id="KW-0597">Phosphoprotein</keyword>
<dbReference type="GO" id="GO:0000160">
    <property type="term" value="P:phosphorelay signal transduction system"/>
    <property type="evidence" value="ECO:0007669"/>
    <property type="project" value="InterPro"/>
</dbReference>
<sequence>MKAVLVVDDNTAVRMVLTDFLTMAYPTARVLQAENGADGLALAQAEHPDVVLLDAEMPVLDGLATAKQMRQTEATKSIPIIAISSGSSNNELVTGLRRLANSSLPKPFTADELVQTVAGVLAQQSIVLAY</sequence>
<organism evidence="3">
    <name type="scientific">hydrothermal vent metagenome</name>
    <dbReference type="NCBI Taxonomy" id="652676"/>
    <lineage>
        <taxon>unclassified sequences</taxon>
        <taxon>metagenomes</taxon>
        <taxon>ecological metagenomes</taxon>
    </lineage>
</organism>
<reference evidence="3" key="1">
    <citation type="submission" date="2018-06" db="EMBL/GenBank/DDBJ databases">
        <authorList>
            <person name="Zhirakovskaya E."/>
        </authorList>
    </citation>
    <scope>NUCLEOTIDE SEQUENCE</scope>
</reference>
<dbReference type="PANTHER" id="PTHR44591">
    <property type="entry name" value="STRESS RESPONSE REGULATOR PROTEIN 1"/>
    <property type="match status" value="1"/>
</dbReference>
<dbReference type="AlphaFoldDB" id="A0A3B0VI26"/>
<dbReference type="InterPro" id="IPR011006">
    <property type="entry name" value="CheY-like_superfamily"/>
</dbReference>
<dbReference type="InterPro" id="IPR001789">
    <property type="entry name" value="Sig_transdc_resp-reg_receiver"/>
</dbReference>
<evidence type="ECO:0000256" key="1">
    <source>
        <dbReference type="ARBA" id="ARBA00022553"/>
    </source>
</evidence>
<gene>
    <name evidence="3" type="ORF">MNBD_CHLOROFLEXI01-3891</name>
</gene>
<dbReference type="EMBL" id="UOEU01001051">
    <property type="protein sequence ID" value="VAW43248.1"/>
    <property type="molecule type" value="Genomic_DNA"/>
</dbReference>
<dbReference type="CDD" id="cd17546">
    <property type="entry name" value="REC_hyHK_CKI1_RcsC-like"/>
    <property type="match status" value="1"/>
</dbReference>
<evidence type="ECO:0000313" key="3">
    <source>
        <dbReference type="EMBL" id="VAW43248.1"/>
    </source>
</evidence>
<dbReference type="SMART" id="SM00448">
    <property type="entry name" value="REC"/>
    <property type="match status" value="1"/>
</dbReference>
<dbReference type="InterPro" id="IPR050595">
    <property type="entry name" value="Bact_response_regulator"/>
</dbReference>
<dbReference type="Pfam" id="PF00072">
    <property type="entry name" value="Response_reg"/>
    <property type="match status" value="1"/>
</dbReference>